<accession>A0A0A8XV58</accession>
<reference evidence="1" key="1">
    <citation type="submission" date="2014-09" db="EMBL/GenBank/DDBJ databases">
        <authorList>
            <person name="Magalhaes I.L.F."/>
            <person name="Oliveira U."/>
            <person name="Santos F.R."/>
            <person name="Vidigal T.H.D.A."/>
            <person name="Brescovit A.D."/>
            <person name="Santos A.J."/>
        </authorList>
    </citation>
    <scope>NUCLEOTIDE SEQUENCE</scope>
    <source>
        <tissue evidence="1">Shoot tissue taken approximately 20 cm above the soil surface</tissue>
    </source>
</reference>
<organism evidence="1">
    <name type="scientific">Arundo donax</name>
    <name type="common">Giant reed</name>
    <name type="synonym">Donax arundinaceus</name>
    <dbReference type="NCBI Taxonomy" id="35708"/>
    <lineage>
        <taxon>Eukaryota</taxon>
        <taxon>Viridiplantae</taxon>
        <taxon>Streptophyta</taxon>
        <taxon>Embryophyta</taxon>
        <taxon>Tracheophyta</taxon>
        <taxon>Spermatophyta</taxon>
        <taxon>Magnoliopsida</taxon>
        <taxon>Liliopsida</taxon>
        <taxon>Poales</taxon>
        <taxon>Poaceae</taxon>
        <taxon>PACMAD clade</taxon>
        <taxon>Arundinoideae</taxon>
        <taxon>Arundineae</taxon>
        <taxon>Arundo</taxon>
    </lineage>
</organism>
<name>A0A0A8XV58_ARUDO</name>
<dbReference type="EMBL" id="GBRH01281345">
    <property type="protein sequence ID" value="JAD16550.1"/>
    <property type="molecule type" value="Transcribed_RNA"/>
</dbReference>
<proteinExistence type="predicted"/>
<evidence type="ECO:0000313" key="1">
    <source>
        <dbReference type="EMBL" id="JAD16550.1"/>
    </source>
</evidence>
<sequence length="112" mass="12140">MLCSWGPPPFRMLSLPRAAGFHQTAWCGSQVVEDRSEPLTLASLEVQSKVDYGKKEKIPRTGGLKSSSRVSSVNAKVKPKVSSLNFKPAKSALPKSAVIKKILKIDEALFSA</sequence>
<reference evidence="1" key="2">
    <citation type="journal article" date="2015" name="Data Brief">
        <title>Shoot transcriptome of the giant reed, Arundo donax.</title>
        <authorList>
            <person name="Barrero R.A."/>
            <person name="Guerrero F.D."/>
            <person name="Moolhuijzen P."/>
            <person name="Goolsby J.A."/>
            <person name="Tidwell J."/>
            <person name="Bellgard S.E."/>
            <person name="Bellgard M.I."/>
        </authorList>
    </citation>
    <scope>NUCLEOTIDE SEQUENCE</scope>
    <source>
        <tissue evidence="1">Shoot tissue taken approximately 20 cm above the soil surface</tissue>
    </source>
</reference>
<dbReference type="AlphaFoldDB" id="A0A0A8XV58"/>
<protein>
    <submittedName>
        <fullName evidence="1">Uncharacterized protein</fullName>
    </submittedName>
</protein>